<name>A0ABQ7AZZ7_BRACR</name>
<comment type="caution">
    <text evidence="1">The sequence shown here is derived from an EMBL/GenBank/DDBJ whole genome shotgun (WGS) entry which is preliminary data.</text>
</comment>
<evidence type="ECO:0000313" key="2">
    <source>
        <dbReference type="Proteomes" id="UP000266723"/>
    </source>
</evidence>
<protein>
    <submittedName>
        <fullName evidence="1">Uncharacterized protein</fullName>
    </submittedName>
</protein>
<dbReference type="EMBL" id="QGKV02001556">
    <property type="protein sequence ID" value="KAF3519637.1"/>
    <property type="molecule type" value="Genomic_DNA"/>
</dbReference>
<evidence type="ECO:0000313" key="1">
    <source>
        <dbReference type="EMBL" id="KAF3519637.1"/>
    </source>
</evidence>
<dbReference type="Proteomes" id="UP000266723">
    <property type="component" value="Unassembled WGS sequence"/>
</dbReference>
<keyword evidence="2" id="KW-1185">Reference proteome</keyword>
<gene>
    <name evidence="1" type="ORF">DY000_02058688</name>
</gene>
<organism evidence="1 2">
    <name type="scientific">Brassica cretica</name>
    <name type="common">Mustard</name>
    <dbReference type="NCBI Taxonomy" id="69181"/>
    <lineage>
        <taxon>Eukaryota</taxon>
        <taxon>Viridiplantae</taxon>
        <taxon>Streptophyta</taxon>
        <taxon>Embryophyta</taxon>
        <taxon>Tracheophyta</taxon>
        <taxon>Spermatophyta</taxon>
        <taxon>Magnoliopsida</taxon>
        <taxon>eudicotyledons</taxon>
        <taxon>Gunneridae</taxon>
        <taxon>Pentapetalae</taxon>
        <taxon>rosids</taxon>
        <taxon>malvids</taxon>
        <taxon>Brassicales</taxon>
        <taxon>Brassicaceae</taxon>
        <taxon>Brassiceae</taxon>
        <taxon>Brassica</taxon>
    </lineage>
</organism>
<sequence length="127" mass="14305">MSSRRRLSSGFFPDYVYSPLLRASFDSINSRLRLNRQRLCQLDLFVLKRREFGFSLEVFFGSLMLKTMALYKVALSSPVLVIIGGYLRTGSCSGVVPVEHPTRSSGGDAPVDEVRWMLGSRACVHLR</sequence>
<reference evidence="1 2" key="1">
    <citation type="journal article" date="2020" name="BMC Genomics">
        <title>Intraspecific diversification of the crop wild relative Brassica cretica Lam. using demographic model selection.</title>
        <authorList>
            <person name="Kioukis A."/>
            <person name="Michalopoulou V.A."/>
            <person name="Briers L."/>
            <person name="Pirintsos S."/>
            <person name="Studholme D.J."/>
            <person name="Pavlidis P."/>
            <person name="Sarris P.F."/>
        </authorList>
    </citation>
    <scope>NUCLEOTIDE SEQUENCE [LARGE SCALE GENOMIC DNA]</scope>
    <source>
        <strain evidence="2">cv. PFS-1207/04</strain>
    </source>
</reference>
<accession>A0ABQ7AZZ7</accession>
<proteinExistence type="predicted"/>